<dbReference type="PANTHER" id="PTHR43434:SF1">
    <property type="entry name" value="PHOSPHOGLYCOLATE PHOSPHATASE"/>
    <property type="match status" value="1"/>
</dbReference>
<dbReference type="GO" id="GO:0008967">
    <property type="term" value="F:phosphoglycolate phosphatase activity"/>
    <property type="evidence" value="ECO:0007669"/>
    <property type="project" value="TreeGrafter"/>
</dbReference>
<dbReference type="EMBL" id="JAPVER010000020">
    <property type="protein sequence ID" value="MCZ3365562.1"/>
    <property type="molecule type" value="Genomic_DNA"/>
</dbReference>
<dbReference type="GO" id="GO:0006281">
    <property type="term" value="P:DNA repair"/>
    <property type="evidence" value="ECO:0007669"/>
    <property type="project" value="TreeGrafter"/>
</dbReference>
<dbReference type="PANTHER" id="PTHR43434">
    <property type="entry name" value="PHOSPHOGLYCOLATE PHOSPHATASE"/>
    <property type="match status" value="1"/>
</dbReference>
<dbReference type="InterPro" id="IPR036412">
    <property type="entry name" value="HAD-like_sf"/>
</dbReference>
<evidence type="ECO:0000313" key="3">
    <source>
        <dbReference type="Proteomes" id="UP001068021"/>
    </source>
</evidence>
<evidence type="ECO:0000313" key="2">
    <source>
        <dbReference type="EMBL" id="MCZ3373315.1"/>
    </source>
</evidence>
<evidence type="ECO:0000313" key="1">
    <source>
        <dbReference type="EMBL" id="MCZ3365562.1"/>
    </source>
</evidence>
<dbReference type="Pfam" id="PF13419">
    <property type="entry name" value="HAD_2"/>
    <property type="match status" value="1"/>
</dbReference>
<dbReference type="InterPro" id="IPR041492">
    <property type="entry name" value="HAD_2"/>
</dbReference>
<dbReference type="AlphaFoldDB" id="A0A9E5DIV1"/>
<dbReference type="RefSeq" id="WP_048081510.1">
    <property type="nucleotide sequence ID" value="NZ_JAPVER010000020.1"/>
</dbReference>
<accession>A0A9E5DIV1</accession>
<proteinExistence type="predicted"/>
<dbReference type="SFLD" id="SFLDS00003">
    <property type="entry name" value="Haloacid_Dehalogenase"/>
    <property type="match status" value="1"/>
</dbReference>
<dbReference type="Gene3D" id="3.40.50.1000">
    <property type="entry name" value="HAD superfamily/HAD-like"/>
    <property type="match status" value="1"/>
</dbReference>
<reference evidence="1" key="1">
    <citation type="submission" date="2022-12" db="EMBL/GenBank/DDBJ databases">
        <title>Reclassification of two methanogenic archaea species isolated from the Kolyma lowland permafrost.</title>
        <authorList>
            <person name="Trubitsyn V.E."/>
            <person name="Rivkina E.M."/>
            <person name="Shcherbakova V.A."/>
        </authorList>
    </citation>
    <scope>NUCLEOTIDE SEQUENCE</scope>
    <source>
        <strain evidence="1">M2</strain>
        <strain evidence="2">MK4</strain>
    </source>
</reference>
<dbReference type="SFLD" id="SFLDG01129">
    <property type="entry name" value="C1.5:_HAD__Beta-PGM__Phosphata"/>
    <property type="match status" value="1"/>
</dbReference>
<name>A0A9E5DIV1_9EURY</name>
<keyword evidence="1" id="KW-0378">Hydrolase</keyword>
<organism evidence="1 3">
    <name type="scientific">Methanobacterium veterum</name>
    <dbReference type="NCBI Taxonomy" id="408577"/>
    <lineage>
        <taxon>Archaea</taxon>
        <taxon>Methanobacteriati</taxon>
        <taxon>Methanobacteriota</taxon>
        <taxon>Methanomada group</taxon>
        <taxon>Methanobacteria</taxon>
        <taxon>Methanobacteriales</taxon>
        <taxon>Methanobacteriaceae</taxon>
        <taxon>Methanobacterium</taxon>
    </lineage>
</organism>
<dbReference type="InterPro" id="IPR050155">
    <property type="entry name" value="HAD-like_hydrolase_sf"/>
</dbReference>
<dbReference type="InterPro" id="IPR023214">
    <property type="entry name" value="HAD_sf"/>
</dbReference>
<dbReference type="Proteomes" id="UP001074446">
    <property type="component" value="Unassembled WGS sequence"/>
</dbReference>
<dbReference type="SUPFAM" id="SSF56784">
    <property type="entry name" value="HAD-like"/>
    <property type="match status" value="1"/>
</dbReference>
<comment type="caution">
    <text evidence="1">The sequence shown here is derived from an EMBL/GenBank/DDBJ whole genome shotgun (WGS) entry which is preliminary data.</text>
</comment>
<gene>
    <name evidence="2" type="ORF">O3H35_11780</name>
    <name evidence="1" type="ORF">O3H54_06670</name>
</gene>
<dbReference type="InterPro" id="IPR023198">
    <property type="entry name" value="PGP-like_dom2"/>
</dbReference>
<dbReference type="Gene3D" id="1.10.150.240">
    <property type="entry name" value="Putative phosphatase, domain 2"/>
    <property type="match status" value="1"/>
</dbReference>
<keyword evidence="3" id="KW-1185">Reference proteome</keyword>
<dbReference type="Proteomes" id="UP001068021">
    <property type="component" value="Unassembled WGS sequence"/>
</dbReference>
<protein>
    <submittedName>
        <fullName evidence="1">HAD family hydrolase</fullName>
    </submittedName>
</protein>
<sequence>MVQNDILMLFDIDGTLVQGAKCHYQAYIEGVKKFYGMEDYVHSVNAAGKSDKLILREILTLGGLTTEEIQKDFQSCLDFMTDYYLKNVQYENIHVFDGAIELLDELKRKGALLGLVTGNLESIAYAKLERAGLNGYFSFGGFGSDNADRSLMVKKAISIAKNQLGFNGDKIFVVGDTPRDVEAAKVYNLKTIAVATGMYSVKELRDCGADYVVENFKNRDKIMEILYK</sequence>
<dbReference type="EMBL" id="JAPVES010000030">
    <property type="protein sequence ID" value="MCZ3373315.1"/>
    <property type="molecule type" value="Genomic_DNA"/>
</dbReference>